<keyword evidence="1" id="KW-0255">Endonuclease</keyword>
<gene>
    <name evidence="1" type="ORF">KOM_12_554</name>
</gene>
<protein>
    <submittedName>
        <fullName evidence="1">LAGLIDADG homing endonuclease</fullName>
    </submittedName>
</protein>
<accession>A0A8F8KMF0</accession>
<dbReference type="EMBL" id="MZ420154">
    <property type="protein sequence ID" value="QYA18822.1"/>
    <property type="molecule type" value="Genomic_DNA"/>
</dbReference>
<dbReference type="GO" id="GO:0004519">
    <property type="term" value="F:endonuclease activity"/>
    <property type="evidence" value="ECO:0007669"/>
    <property type="project" value="UniProtKB-KW"/>
</dbReference>
<evidence type="ECO:0000313" key="1">
    <source>
        <dbReference type="EMBL" id="QYA18822.1"/>
    </source>
</evidence>
<sequence>MQKVYGGTIYTYNWGYHVVHKKDKKTYRKGFSFSDSDDAYTDAVIYKKEMSDKLGLTIGQKWIPDSVKTYVAGFFDGDGCVTYYNKKYKDSTYIGPVINFTQAQQNGIPQVLLFIQSYYGGKLNNAYQPKKPTERKSYKLTLYNAECIWMLKDLSSRCVVKSKQVDLALQLGEEADVAIKTTICRQMSEEKQLSSLNASTVDSSDERLCMEYIAGLLDAEGCVISKNRCPVISIAQLSNISLLCALRERLGITAPKAVSIKEGKLTFSGPSAIRFIHAIHEMCIVKREQLQLALRNTEISNDDEIKTNHQKICALKRI</sequence>
<dbReference type="SUPFAM" id="SSF55608">
    <property type="entry name" value="Homing endonucleases"/>
    <property type="match status" value="2"/>
</dbReference>
<organism evidence="1">
    <name type="scientific">Clandestinovirus</name>
    <dbReference type="NCBI Taxonomy" id="2831644"/>
    <lineage>
        <taxon>Viruses</taxon>
    </lineage>
</organism>
<reference evidence="1" key="1">
    <citation type="submission" date="2021-06" db="EMBL/GenBank/DDBJ databases">
        <authorList>
            <person name="Rolland C."/>
        </authorList>
    </citation>
    <scope>NUCLEOTIDE SEQUENCE</scope>
    <source>
        <strain evidence="1">347.936635</strain>
    </source>
</reference>
<proteinExistence type="predicted"/>
<name>A0A8F8KMF0_9VIRU</name>
<keyword evidence="1" id="KW-0378">Hydrolase</keyword>
<dbReference type="Gene3D" id="3.10.28.10">
    <property type="entry name" value="Homing endonucleases"/>
    <property type="match status" value="2"/>
</dbReference>
<keyword evidence="1" id="KW-0540">Nuclease</keyword>
<dbReference type="InterPro" id="IPR027434">
    <property type="entry name" value="Homing_endonucl"/>
</dbReference>